<keyword evidence="3" id="KW-1185">Reference proteome</keyword>
<feature type="domain" description="PPM-type phosphatase" evidence="1">
    <location>
        <begin position="124"/>
        <end position="163"/>
    </location>
</feature>
<evidence type="ECO:0000259" key="1">
    <source>
        <dbReference type="Pfam" id="PF00481"/>
    </source>
</evidence>
<dbReference type="SUPFAM" id="SSF81606">
    <property type="entry name" value="PP2C-like"/>
    <property type="match status" value="1"/>
</dbReference>
<dbReference type="Gramene" id="CDY11558">
    <property type="protein sequence ID" value="CDY11558"/>
    <property type="gene ID" value="GSBRNA2T00049655001"/>
</dbReference>
<proteinExistence type="predicted"/>
<name>A0A078FHM4_BRANA</name>
<dbReference type="InterPro" id="IPR001932">
    <property type="entry name" value="PPM-type_phosphatase-like_dom"/>
</dbReference>
<dbReference type="AlphaFoldDB" id="A0A078FHM4"/>
<evidence type="ECO:0000313" key="3">
    <source>
        <dbReference type="Proteomes" id="UP000028999"/>
    </source>
</evidence>
<dbReference type="STRING" id="3708.A0A078FHM4"/>
<dbReference type="Proteomes" id="UP000028999">
    <property type="component" value="Unassembled WGS sequence"/>
</dbReference>
<organism evidence="2 3">
    <name type="scientific">Brassica napus</name>
    <name type="common">Rape</name>
    <dbReference type="NCBI Taxonomy" id="3708"/>
    <lineage>
        <taxon>Eukaryota</taxon>
        <taxon>Viridiplantae</taxon>
        <taxon>Streptophyta</taxon>
        <taxon>Embryophyta</taxon>
        <taxon>Tracheophyta</taxon>
        <taxon>Spermatophyta</taxon>
        <taxon>Magnoliopsida</taxon>
        <taxon>eudicotyledons</taxon>
        <taxon>Gunneridae</taxon>
        <taxon>Pentapetalae</taxon>
        <taxon>rosids</taxon>
        <taxon>malvids</taxon>
        <taxon>Brassicales</taxon>
        <taxon>Brassicaceae</taxon>
        <taxon>Brassiceae</taxon>
        <taxon>Brassica</taxon>
    </lineage>
</organism>
<evidence type="ECO:0000313" key="2">
    <source>
        <dbReference type="EMBL" id="CDY11558.1"/>
    </source>
</evidence>
<protein>
    <submittedName>
        <fullName evidence="2">BnaC06g31810D protein</fullName>
    </submittedName>
</protein>
<dbReference type="OMA" id="ILMLTYN"/>
<dbReference type="InterPro" id="IPR036457">
    <property type="entry name" value="PPM-type-like_dom_sf"/>
</dbReference>
<accession>A0A078FHM4</accession>
<dbReference type="Gene3D" id="3.60.40.10">
    <property type="entry name" value="PPM-type phosphatase domain"/>
    <property type="match status" value="1"/>
</dbReference>
<gene>
    <name evidence="2" type="primary">BnaC06g31810D</name>
    <name evidence="2" type="ORF">GSBRNA2T00049655001</name>
</gene>
<sequence>MISTTQTISKSDFFVATHPRMANSFIILAELKNRDQSLQVLEDQRIDLLVLTGSSAQEDDRLRFILMLTYNIVDGTIYQAPQRCSVVAARVLSIDAKNQNKPSETKPPMRTATEALFSGFSFSTSALAALIFGRHLMVANSADGRAVLCRNGEAIDLSRDHKPIYLL</sequence>
<reference evidence="2 3" key="1">
    <citation type="journal article" date="2014" name="Science">
        <title>Plant genetics. Early allopolyploid evolution in the post-Neolithic Brassica napus oilseed genome.</title>
        <authorList>
            <person name="Chalhoub B."/>
            <person name="Denoeud F."/>
            <person name="Liu S."/>
            <person name="Parkin I.A."/>
            <person name="Tang H."/>
            <person name="Wang X."/>
            <person name="Chiquet J."/>
            <person name="Belcram H."/>
            <person name="Tong C."/>
            <person name="Samans B."/>
            <person name="Correa M."/>
            <person name="Da Silva C."/>
            <person name="Just J."/>
            <person name="Falentin C."/>
            <person name="Koh C.S."/>
            <person name="Le Clainche I."/>
            <person name="Bernard M."/>
            <person name="Bento P."/>
            <person name="Noel B."/>
            <person name="Labadie K."/>
            <person name="Alberti A."/>
            <person name="Charles M."/>
            <person name="Arnaud D."/>
            <person name="Guo H."/>
            <person name="Daviaud C."/>
            <person name="Alamery S."/>
            <person name="Jabbari K."/>
            <person name="Zhao M."/>
            <person name="Edger P.P."/>
            <person name="Chelaifa H."/>
            <person name="Tack D."/>
            <person name="Lassalle G."/>
            <person name="Mestiri I."/>
            <person name="Schnel N."/>
            <person name="Le Paslier M.C."/>
            <person name="Fan G."/>
            <person name="Renault V."/>
            <person name="Bayer P.E."/>
            <person name="Golicz A.A."/>
            <person name="Manoli S."/>
            <person name="Lee T.H."/>
            <person name="Thi V.H."/>
            <person name="Chalabi S."/>
            <person name="Hu Q."/>
            <person name="Fan C."/>
            <person name="Tollenaere R."/>
            <person name="Lu Y."/>
            <person name="Battail C."/>
            <person name="Shen J."/>
            <person name="Sidebottom C.H."/>
            <person name="Wang X."/>
            <person name="Canaguier A."/>
            <person name="Chauveau A."/>
            <person name="Berard A."/>
            <person name="Deniot G."/>
            <person name="Guan M."/>
            <person name="Liu Z."/>
            <person name="Sun F."/>
            <person name="Lim Y.P."/>
            <person name="Lyons E."/>
            <person name="Town C.D."/>
            <person name="Bancroft I."/>
            <person name="Wang X."/>
            <person name="Meng J."/>
            <person name="Ma J."/>
            <person name="Pires J.C."/>
            <person name="King G.J."/>
            <person name="Brunel D."/>
            <person name="Delourme R."/>
            <person name="Renard M."/>
            <person name="Aury J.M."/>
            <person name="Adams K.L."/>
            <person name="Batley J."/>
            <person name="Snowdon R.J."/>
            <person name="Tost J."/>
            <person name="Edwards D."/>
            <person name="Zhou Y."/>
            <person name="Hua W."/>
            <person name="Sharpe A.G."/>
            <person name="Paterson A.H."/>
            <person name="Guan C."/>
            <person name="Wincker P."/>
        </authorList>
    </citation>
    <scope>NUCLEOTIDE SEQUENCE [LARGE SCALE GENOMIC DNA]</scope>
    <source>
        <strain evidence="3">cv. Darmor-bzh</strain>
    </source>
</reference>
<dbReference type="EMBL" id="LK032012">
    <property type="protein sequence ID" value="CDY11558.1"/>
    <property type="molecule type" value="Genomic_DNA"/>
</dbReference>
<dbReference type="Pfam" id="PF00481">
    <property type="entry name" value="PP2C"/>
    <property type="match status" value="1"/>
</dbReference>
<dbReference type="PaxDb" id="3708-A0A078FHM4"/>